<dbReference type="Proteomes" id="UP001172681">
    <property type="component" value="Unassembled WGS sequence"/>
</dbReference>
<dbReference type="AlphaFoldDB" id="A0AA38XTW8"/>
<gene>
    <name evidence="1" type="primary">ecm33_2</name>
    <name evidence="1" type="ORF">H2204_011671</name>
</gene>
<evidence type="ECO:0000313" key="1">
    <source>
        <dbReference type="EMBL" id="KAJ9622164.1"/>
    </source>
</evidence>
<keyword evidence="2" id="KW-1185">Reference proteome</keyword>
<sequence length="250" mass="27758">VGIPENMQLLNEPPTQSMLQKLKVTHHVRPSSRHTPAQAEEVDTFEETVLLWVHHSWLRRLVVDERQRTPSHPPSLMIHVSEHNEAGHNLDLHDVLGNLSFPALTQIGGGFLISPITTLSRQVITGFPRAPRPSCQHAIPQLMSVVGSNVPDNVQITSTNNTICDLFNQAHTLLVVIKGVNTRLTNKAHPVTSPLNINNNPYLNLNGVKMQAVSTMDVNNNNLYLASIKDVLRPHQLHEHAYPGGCPYCP</sequence>
<name>A0AA38XTW8_9EURO</name>
<dbReference type="EMBL" id="JAPDRN010000110">
    <property type="protein sequence ID" value="KAJ9622164.1"/>
    <property type="molecule type" value="Genomic_DNA"/>
</dbReference>
<proteinExistence type="predicted"/>
<accession>A0AA38XTW8</accession>
<reference evidence="1" key="1">
    <citation type="submission" date="2022-10" db="EMBL/GenBank/DDBJ databases">
        <title>Culturing micro-colonial fungi from biological soil crusts in the Mojave desert and describing Neophaeococcomyces mojavensis, and introducing the new genera and species Taxawa tesnikishii.</title>
        <authorList>
            <person name="Kurbessoian T."/>
            <person name="Stajich J.E."/>
        </authorList>
    </citation>
    <scope>NUCLEOTIDE SEQUENCE</scope>
    <source>
        <strain evidence="1">TK_35</strain>
    </source>
</reference>
<evidence type="ECO:0000313" key="2">
    <source>
        <dbReference type="Proteomes" id="UP001172681"/>
    </source>
</evidence>
<feature type="non-terminal residue" evidence="1">
    <location>
        <position position="1"/>
    </location>
</feature>
<comment type="caution">
    <text evidence="1">The sequence shown here is derived from an EMBL/GenBank/DDBJ whole genome shotgun (WGS) entry which is preliminary data.</text>
</comment>
<protein>
    <submittedName>
        <fullName evidence="1">Cell wall protein Ecm33</fullName>
    </submittedName>
</protein>
<organism evidence="1 2">
    <name type="scientific">Knufia peltigerae</name>
    <dbReference type="NCBI Taxonomy" id="1002370"/>
    <lineage>
        <taxon>Eukaryota</taxon>
        <taxon>Fungi</taxon>
        <taxon>Dikarya</taxon>
        <taxon>Ascomycota</taxon>
        <taxon>Pezizomycotina</taxon>
        <taxon>Eurotiomycetes</taxon>
        <taxon>Chaetothyriomycetidae</taxon>
        <taxon>Chaetothyriales</taxon>
        <taxon>Trichomeriaceae</taxon>
        <taxon>Knufia</taxon>
    </lineage>
</organism>